<dbReference type="EMBL" id="JBHSUA010000019">
    <property type="protein sequence ID" value="MFC6397285.1"/>
    <property type="molecule type" value="Genomic_DNA"/>
</dbReference>
<proteinExistence type="predicted"/>
<protein>
    <submittedName>
        <fullName evidence="1">Uncharacterized protein</fullName>
    </submittedName>
</protein>
<dbReference type="Proteomes" id="UP001596266">
    <property type="component" value="Unassembled WGS sequence"/>
</dbReference>
<comment type="caution">
    <text evidence="1">The sequence shown here is derived from an EMBL/GenBank/DDBJ whole genome shotgun (WGS) entry which is preliminary data.</text>
</comment>
<evidence type="ECO:0000313" key="1">
    <source>
        <dbReference type="EMBL" id="MFC6397285.1"/>
    </source>
</evidence>
<name>A0ABW1X447_9ACTN</name>
<dbReference type="RefSeq" id="WP_343886533.1">
    <property type="nucleotide sequence ID" value="NZ_BAAAKI010000016.1"/>
</dbReference>
<accession>A0ABW1X447</accession>
<organism evidence="1 2">
    <name type="scientific">Luteococcus sanguinis</name>
    <dbReference type="NCBI Taxonomy" id="174038"/>
    <lineage>
        <taxon>Bacteria</taxon>
        <taxon>Bacillati</taxon>
        <taxon>Actinomycetota</taxon>
        <taxon>Actinomycetes</taxon>
        <taxon>Propionibacteriales</taxon>
        <taxon>Propionibacteriaceae</taxon>
        <taxon>Luteococcus</taxon>
    </lineage>
</organism>
<keyword evidence="2" id="KW-1185">Reference proteome</keyword>
<reference evidence="2" key="1">
    <citation type="journal article" date="2019" name="Int. J. Syst. Evol. Microbiol.">
        <title>The Global Catalogue of Microorganisms (GCM) 10K type strain sequencing project: providing services to taxonomists for standard genome sequencing and annotation.</title>
        <authorList>
            <consortium name="The Broad Institute Genomics Platform"/>
            <consortium name="The Broad Institute Genome Sequencing Center for Infectious Disease"/>
            <person name="Wu L."/>
            <person name="Ma J."/>
        </authorList>
    </citation>
    <scope>NUCLEOTIDE SEQUENCE [LARGE SCALE GENOMIC DNA]</scope>
    <source>
        <strain evidence="2">CGMCC 1.15277</strain>
    </source>
</reference>
<gene>
    <name evidence="1" type="ORF">ACFP57_09875</name>
</gene>
<sequence length="227" mass="24859">MDVVQARLAREWTAIEQAGELECWCQVAENCWCAEVGTPVVCLGRLESGDDLLALRLLGLARHGDVAAARVVLQALLPQLGLTLRRGEQVGDHLGMVWERVLRHRPCSTGNVLENLARACRRHAATELDHRRQLPMAGLESLAHDERHLRTATGDHDAHAEDLLADAFRVGIVDAYTVELLRDVYVLGITSTQAGGMRGLSGDAVRDRCRRAIARIRAHTSDAGDVA</sequence>
<evidence type="ECO:0000313" key="2">
    <source>
        <dbReference type="Proteomes" id="UP001596266"/>
    </source>
</evidence>